<name>A0A8B2NFQ9_9HYPH</name>
<keyword evidence="2" id="KW-1185">Reference proteome</keyword>
<comment type="caution">
    <text evidence="1">The sequence shown here is derived from an EMBL/GenBank/DDBJ whole genome shotgun (WGS) entry which is preliminary data.</text>
</comment>
<dbReference type="PANTHER" id="PTHR42110:SF1">
    <property type="entry name" value="L-ASPARAGINASE, PUTATIVE (AFU_ORTHOLOGUE AFUA_3G11890)-RELATED"/>
    <property type="match status" value="1"/>
</dbReference>
<dbReference type="OrthoDB" id="9780674at2"/>
<reference evidence="1 2" key="1">
    <citation type="submission" date="2018-05" db="EMBL/GenBank/DDBJ databases">
        <title>Acuticoccus sediminis sp. nov., isolated from deep-sea sediment of Indian Ocean.</title>
        <authorList>
            <person name="Liu X."/>
            <person name="Lai Q."/>
            <person name="Du Y."/>
            <person name="Sun F."/>
            <person name="Zhang X."/>
            <person name="Wang S."/>
            <person name="Shao Z."/>
        </authorList>
    </citation>
    <scope>NUCLEOTIDE SEQUENCE [LARGE SCALE GENOMIC DNA]</scope>
    <source>
        <strain evidence="1 2">PTG4-2</strain>
    </source>
</reference>
<evidence type="ECO:0000313" key="2">
    <source>
        <dbReference type="Proteomes" id="UP000249590"/>
    </source>
</evidence>
<protein>
    <submittedName>
        <fullName evidence="1">Asparaginase</fullName>
    </submittedName>
</protein>
<evidence type="ECO:0000313" key="1">
    <source>
        <dbReference type="EMBL" id="RAH97828.1"/>
    </source>
</evidence>
<dbReference type="Proteomes" id="UP000249590">
    <property type="component" value="Unassembled WGS sequence"/>
</dbReference>
<dbReference type="InterPro" id="IPR012338">
    <property type="entry name" value="Beta-lactam/transpept-like"/>
</dbReference>
<dbReference type="PANTHER" id="PTHR42110">
    <property type="entry name" value="L-ASPARAGINASE, PUTATIVE (AFU_ORTHOLOGUE AFUA_3G11890)-RELATED"/>
    <property type="match status" value="1"/>
</dbReference>
<accession>A0A8B2NFQ9</accession>
<gene>
    <name evidence="1" type="ORF">DLJ53_28765</name>
</gene>
<dbReference type="SUPFAM" id="SSF56601">
    <property type="entry name" value="beta-lactamase/transpeptidase-like"/>
    <property type="match status" value="1"/>
</dbReference>
<dbReference type="RefSeq" id="WP_111351673.1">
    <property type="nucleotide sequence ID" value="NZ_JAIWKD010000004.1"/>
</dbReference>
<proteinExistence type="predicted"/>
<dbReference type="EMBL" id="QHHQ01000008">
    <property type="protein sequence ID" value="RAH97828.1"/>
    <property type="molecule type" value="Genomic_DNA"/>
</dbReference>
<dbReference type="AlphaFoldDB" id="A0A8B2NFQ9"/>
<dbReference type="Pfam" id="PF06089">
    <property type="entry name" value="Asparaginase_II"/>
    <property type="match status" value="1"/>
</dbReference>
<sequence>MTNPIICEVTRGALVESLHRGAYVVVDSAGAVVAASGDIERPVYARSSMKMMQALPLVESGAADAAGFGVRALALAGASHSGEPGHVAMASEMLQRVGLTEDALGCGPQWPAEVRDMAALYATRGRPGRIHNNCSGKHAGFLATARHLGHDVATYLDPSNPVQREVKAAVEAVAGTVLDAGCCSIDGCSAPTFAMPLVSLAHAFARLGTGADLAPSRAEAARRLMEAAMAEPWLVAGTGRMCTELMALAPGRIYAKTGAEGVYVGAFPQAGLAVALKCDDGTTRASEALMAALVLRHAALPAEAAAQVAGMADRPVTDRNGAEVGRIRGVLAGA</sequence>
<organism evidence="1 2">
    <name type="scientific">Acuticoccus sediminis</name>
    <dbReference type="NCBI Taxonomy" id="2184697"/>
    <lineage>
        <taxon>Bacteria</taxon>
        <taxon>Pseudomonadati</taxon>
        <taxon>Pseudomonadota</taxon>
        <taxon>Alphaproteobacteria</taxon>
        <taxon>Hyphomicrobiales</taxon>
        <taxon>Amorphaceae</taxon>
        <taxon>Acuticoccus</taxon>
    </lineage>
</organism>
<dbReference type="InterPro" id="IPR010349">
    <property type="entry name" value="Asparaginase_II"/>
</dbReference>